<sequence length="253" mass="27771">MREREREKAKLYTNLCTSASQEDRKGTVSVMFGFSGELLLILGASAVLFKPKDIPVIARTAGVLVGKAVGYLHLLREQVGSVVQQSEASEVHKELRESLAQVQAIRHEIRSMSFMNPVPFTRVLDGPENLQGTGFGFDYKSNGENKPISTVSQDLDRTNSASSLHSQAITYTKLAETLNTESASSESSNKVIKHDALDGPTVLPVSAETLGLLPKRGDEVKGSDIMLQAILQEHVAYQFKDFISRPENEIPKQ</sequence>
<dbReference type="AlphaFoldDB" id="A0AAQ3QDV3"/>
<dbReference type="PANTHER" id="PTHR35512:SF1">
    <property type="entry name" value="OS11G0550900 PROTEIN"/>
    <property type="match status" value="1"/>
</dbReference>
<protein>
    <submittedName>
        <fullName evidence="2">Uncharacterized protein</fullName>
    </submittedName>
</protein>
<keyword evidence="1" id="KW-0812">Transmembrane</keyword>
<dbReference type="PANTHER" id="PTHR35512">
    <property type="entry name" value="OS11G0550900 PROTEIN"/>
    <property type="match status" value="1"/>
</dbReference>
<dbReference type="EMBL" id="CP136893">
    <property type="protein sequence ID" value="WOL05593.1"/>
    <property type="molecule type" value="Genomic_DNA"/>
</dbReference>
<keyword evidence="1" id="KW-0472">Membrane</keyword>
<name>A0AAQ3QDV3_9LILI</name>
<feature type="transmembrane region" description="Helical" evidence="1">
    <location>
        <begin position="28"/>
        <end position="49"/>
    </location>
</feature>
<evidence type="ECO:0000313" key="2">
    <source>
        <dbReference type="EMBL" id="WOL05593.1"/>
    </source>
</evidence>
<evidence type="ECO:0000313" key="3">
    <source>
        <dbReference type="Proteomes" id="UP001327560"/>
    </source>
</evidence>
<proteinExistence type="predicted"/>
<gene>
    <name evidence="2" type="ORF">Cni_G14322</name>
</gene>
<keyword evidence="3" id="KW-1185">Reference proteome</keyword>
<organism evidence="2 3">
    <name type="scientific">Canna indica</name>
    <name type="common">Indian-shot</name>
    <dbReference type="NCBI Taxonomy" id="4628"/>
    <lineage>
        <taxon>Eukaryota</taxon>
        <taxon>Viridiplantae</taxon>
        <taxon>Streptophyta</taxon>
        <taxon>Embryophyta</taxon>
        <taxon>Tracheophyta</taxon>
        <taxon>Spermatophyta</taxon>
        <taxon>Magnoliopsida</taxon>
        <taxon>Liliopsida</taxon>
        <taxon>Zingiberales</taxon>
        <taxon>Cannaceae</taxon>
        <taxon>Canna</taxon>
    </lineage>
</organism>
<keyword evidence="1" id="KW-1133">Transmembrane helix</keyword>
<evidence type="ECO:0000256" key="1">
    <source>
        <dbReference type="SAM" id="Phobius"/>
    </source>
</evidence>
<reference evidence="2 3" key="1">
    <citation type="submission" date="2023-10" db="EMBL/GenBank/DDBJ databases">
        <title>Chromosome-scale genome assembly provides insights into flower coloration mechanisms of Canna indica.</title>
        <authorList>
            <person name="Li C."/>
        </authorList>
    </citation>
    <scope>NUCLEOTIDE SEQUENCE [LARGE SCALE GENOMIC DNA]</scope>
    <source>
        <tissue evidence="2">Flower</tissue>
    </source>
</reference>
<dbReference type="Proteomes" id="UP001327560">
    <property type="component" value="Chromosome 4"/>
</dbReference>
<accession>A0AAQ3QDV3</accession>